<keyword evidence="2" id="KW-1185">Reference proteome</keyword>
<dbReference type="AlphaFoldDB" id="A0A1W6SNA6"/>
<dbReference type="EMBL" id="CP021106">
    <property type="protein sequence ID" value="ARO87283.1"/>
    <property type="molecule type" value="Genomic_DNA"/>
</dbReference>
<name>A0A1W6SNA6_9PROT</name>
<organism evidence="1 2">
    <name type="scientific">Nitrosospira lacus</name>
    <dbReference type="NCBI Taxonomy" id="1288494"/>
    <lineage>
        <taxon>Bacteria</taxon>
        <taxon>Pseudomonadati</taxon>
        <taxon>Pseudomonadota</taxon>
        <taxon>Betaproteobacteria</taxon>
        <taxon>Nitrosomonadales</taxon>
        <taxon>Nitrosomonadaceae</taxon>
        <taxon>Nitrosospira</taxon>
    </lineage>
</organism>
<gene>
    <name evidence="1" type="ORF">EBAPG3_005590</name>
</gene>
<dbReference type="KEGG" id="nlc:EBAPG3_005590"/>
<dbReference type="Proteomes" id="UP000012179">
    <property type="component" value="Chromosome"/>
</dbReference>
<protein>
    <submittedName>
        <fullName evidence="1">Uncharacterized protein</fullName>
    </submittedName>
</protein>
<reference evidence="1 2" key="1">
    <citation type="journal article" date="2015" name="Int. J. Syst. Evol. Microbiol.">
        <title>Nitrosospira lacus sp. nov., a psychrotolerant, ammonia-oxidizing bacterium from sandy lake sediment.</title>
        <authorList>
            <person name="Urakawa H."/>
            <person name="Garcia J.C."/>
            <person name="Nielsen J.L."/>
            <person name="Le V.Q."/>
            <person name="Kozlowski J.A."/>
            <person name="Stein L.Y."/>
            <person name="Lim C.K."/>
            <person name="Pommerening-Roser A."/>
            <person name="Martens-Habbena W."/>
            <person name="Stahl D.A."/>
            <person name="Klotz M.G."/>
        </authorList>
    </citation>
    <scope>NUCLEOTIDE SEQUENCE [LARGE SCALE GENOMIC DNA]</scope>
    <source>
        <strain evidence="1 2">APG3</strain>
    </source>
</reference>
<accession>A0A1W6SNA6</accession>
<evidence type="ECO:0000313" key="1">
    <source>
        <dbReference type="EMBL" id="ARO87283.1"/>
    </source>
</evidence>
<evidence type="ECO:0000313" key="2">
    <source>
        <dbReference type="Proteomes" id="UP000012179"/>
    </source>
</evidence>
<sequence length="59" mass="6656">MLNRMLLLIQAFLSDAEFSLTAALTCILSFEPCDKTLVSVNTIMPFRAIDLRKRHDAIS</sequence>
<proteinExistence type="predicted"/>